<dbReference type="InterPro" id="IPR019127">
    <property type="entry name" value="Exosortase"/>
</dbReference>
<dbReference type="Pfam" id="PF09721">
    <property type="entry name" value="Exosortase_EpsH"/>
    <property type="match status" value="1"/>
</dbReference>
<keyword evidence="5" id="KW-0378">Hydrolase</keyword>
<dbReference type="HOGENOM" id="CLU_836158_0_0_7"/>
<evidence type="ECO:0000256" key="2">
    <source>
        <dbReference type="ARBA" id="ARBA00022475"/>
    </source>
</evidence>
<evidence type="ECO:0000256" key="5">
    <source>
        <dbReference type="ARBA" id="ARBA00022801"/>
    </source>
</evidence>
<dbReference type="KEGG" id="gme:Gmet_1448"/>
<protein>
    <submittedName>
        <fullName evidence="9">Exopolysaccharide synthesis membrane protein H (Exosortase)</fullName>
    </submittedName>
</protein>
<keyword evidence="3" id="KW-0645">Protease</keyword>
<dbReference type="GO" id="GO:0005886">
    <property type="term" value="C:plasma membrane"/>
    <property type="evidence" value="ECO:0007669"/>
    <property type="project" value="UniProtKB-SubCell"/>
</dbReference>
<dbReference type="GO" id="GO:0008233">
    <property type="term" value="F:peptidase activity"/>
    <property type="evidence" value="ECO:0007669"/>
    <property type="project" value="UniProtKB-KW"/>
</dbReference>
<sequence length="327" mass="35188">MELAAGHDGGTIRAIRFAVVALVLFLAEFLAPEAVFEPLNRTTAIMTAELLGLMGRHAQAAGTLVRLDGFSARVVTECSVINPAILFASFVLGSGASPRAKAAGILAGIPILNSINVLRIAAVIATGAAVPALFEAVHVYVGQILMVGVVLFGAILWSRWASADGVATFPFVPGVLAWSVVLFVPWLFMNRWYVAVGDIPLRFLFEMAGRPVELPVERPLYYQTFNSVLFASLVLATGSIPIRRKAVFLAGGLALLAVGHQLFRVCNILLSAFGIREAYLASVAIHEILGYLLPFLLWFILCHGVSRPSAHRQGSAEKDRREADTPR</sequence>
<dbReference type="GO" id="GO:0006508">
    <property type="term" value="P:proteolysis"/>
    <property type="evidence" value="ECO:0007669"/>
    <property type="project" value="UniProtKB-KW"/>
</dbReference>
<accession>Q39VP2</accession>
<organism evidence="9 10">
    <name type="scientific">Geobacter metallireducens (strain ATCC 53774 / DSM 7210 / GS-15)</name>
    <dbReference type="NCBI Taxonomy" id="269799"/>
    <lineage>
        <taxon>Bacteria</taxon>
        <taxon>Pseudomonadati</taxon>
        <taxon>Thermodesulfobacteriota</taxon>
        <taxon>Desulfuromonadia</taxon>
        <taxon>Geobacterales</taxon>
        <taxon>Geobacteraceae</taxon>
        <taxon>Geobacter</taxon>
    </lineage>
</organism>
<feature type="transmembrane region" description="Helical" evidence="8">
    <location>
        <begin position="140"/>
        <end position="157"/>
    </location>
</feature>
<dbReference type="STRING" id="269799.Gmet_1448"/>
<dbReference type="EMBL" id="CP000148">
    <property type="protein sequence ID" value="ABB31682.1"/>
    <property type="molecule type" value="Genomic_DNA"/>
</dbReference>
<evidence type="ECO:0000256" key="7">
    <source>
        <dbReference type="ARBA" id="ARBA00023136"/>
    </source>
</evidence>
<feature type="transmembrane region" description="Helical" evidence="8">
    <location>
        <begin position="279"/>
        <end position="302"/>
    </location>
</feature>
<gene>
    <name evidence="9" type="ordered locus">Gmet_1448</name>
</gene>
<feature type="transmembrane region" description="Helical" evidence="8">
    <location>
        <begin position="247"/>
        <end position="273"/>
    </location>
</feature>
<feature type="transmembrane region" description="Helical" evidence="8">
    <location>
        <begin position="220"/>
        <end position="240"/>
    </location>
</feature>
<dbReference type="InterPro" id="IPR026392">
    <property type="entry name" value="Exo/Archaeosortase_dom"/>
</dbReference>
<feature type="transmembrane region" description="Helical" evidence="8">
    <location>
        <begin position="169"/>
        <end position="188"/>
    </location>
</feature>
<keyword evidence="10" id="KW-1185">Reference proteome</keyword>
<keyword evidence="7 8" id="KW-0472">Membrane</keyword>
<evidence type="ECO:0000256" key="8">
    <source>
        <dbReference type="SAM" id="Phobius"/>
    </source>
</evidence>
<dbReference type="InterPro" id="IPR026441">
    <property type="entry name" value="Exosort_XrtH"/>
</dbReference>
<evidence type="ECO:0000256" key="4">
    <source>
        <dbReference type="ARBA" id="ARBA00022692"/>
    </source>
</evidence>
<dbReference type="NCBIfam" id="TIGR04177">
    <property type="entry name" value="exosort_XrtH"/>
    <property type="match status" value="1"/>
</dbReference>
<evidence type="ECO:0000256" key="3">
    <source>
        <dbReference type="ARBA" id="ARBA00022670"/>
    </source>
</evidence>
<dbReference type="Proteomes" id="UP000007073">
    <property type="component" value="Chromosome"/>
</dbReference>
<keyword evidence="4 8" id="KW-0812">Transmembrane</keyword>
<evidence type="ECO:0000313" key="9">
    <source>
        <dbReference type="EMBL" id="ABB31682.1"/>
    </source>
</evidence>
<dbReference type="NCBIfam" id="TIGR04178">
    <property type="entry name" value="exo_archaeo"/>
    <property type="match status" value="1"/>
</dbReference>
<evidence type="ECO:0000313" key="10">
    <source>
        <dbReference type="Proteomes" id="UP000007073"/>
    </source>
</evidence>
<proteinExistence type="predicted"/>
<dbReference type="AlphaFoldDB" id="Q39VP2"/>
<name>Q39VP2_GEOMG</name>
<feature type="transmembrane region" description="Helical" evidence="8">
    <location>
        <begin position="12"/>
        <end position="31"/>
    </location>
</feature>
<dbReference type="eggNOG" id="COG4083">
    <property type="taxonomic scope" value="Bacteria"/>
</dbReference>
<keyword evidence="2" id="KW-1003">Cell membrane</keyword>
<keyword evidence="6 8" id="KW-1133">Transmembrane helix</keyword>
<reference evidence="9 10" key="1">
    <citation type="submission" date="2005-10" db="EMBL/GenBank/DDBJ databases">
        <title>Complete sequence of Geobacter metallireducens GS-15.</title>
        <authorList>
            <consortium name="US DOE Joint Genome Institute"/>
            <person name="Copeland A."/>
            <person name="Lucas S."/>
            <person name="Lapidus A."/>
            <person name="Barry K."/>
            <person name="Detter J.C."/>
            <person name="Glavina T."/>
            <person name="Hammon N."/>
            <person name="Israni S."/>
            <person name="Pitluck S."/>
            <person name="Di Bartolo G."/>
            <person name="Chain P."/>
            <person name="Schmutz J."/>
            <person name="Larimer F."/>
            <person name="Land M."/>
            <person name="Kyrpides N."/>
            <person name="Ivanova N."/>
            <person name="Richardson P."/>
        </authorList>
    </citation>
    <scope>NUCLEOTIDE SEQUENCE [LARGE SCALE GENOMIC DNA]</scope>
    <source>
        <strain evidence="10">ATCC 53774 / DSM 7210 / GS-15</strain>
    </source>
</reference>
<reference evidence="9 10" key="2">
    <citation type="journal article" date="2009" name="BMC Microbiol.">
        <title>The genome sequence of Geobacter metallireducens: features of metabolism, physiology and regulation common and dissimilar to Geobacter sulfurreducens.</title>
        <authorList>
            <person name="Aklujkar M."/>
            <person name="Krushkal J."/>
            <person name="DiBartolo G."/>
            <person name="Lapidus A."/>
            <person name="Land M.L."/>
            <person name="Lovley D.R."/>
        </authorList>
    </citation>
    <scope>NUCLEOTIDE SEQUENCE [LARGE SCALE GENOMIC DNA]</scope>
    <source>
        <strain evidence="10">ATCC 53774 / DSM 7210 / GS-15</strain>
    </source>
</reference>
<evidence type="ECO:0000256" key="1">
    <source>
        <dbReference type="ARBA" id="ARBA00004651"/>
    </source>
</evidence>
<comment type="subcellular location">
    <subcellularLocation>
        <location evidence="1">Cell membrane</location>
        <topology evidence="1">Multi-pass membrane protein</topology>
    </subcellularLocation>
</comment>
<dbReference type="RefSeq" id="WP_004511621.1">
    <property type="nucleotide sequence ID" value="NC_007517.1"/>
</dbReference>
<evidence type="ECO:0000256" key="6">
    <source>
        <dbReference type="ARBA" id="ARBA00022989"/>
    </source>
</evidence>